<sequence length="214" mass="21249">MISALHLIMIVAAASSLCCVLGSRRTRSVTAVGGTVLMAAAMADLALGLIGLAPLVWTTILVGWAMVAAGAARWREGRAAVGHEVGPGGAVPATAYPAAVVPAAAATATESRAAVTTDGPRHLHLLHQLGLVVVAGQIALCGTMAGGTATSPGLGGMTHPHSVSIFVAVVCVAGALFVVAAAAMVLVGQRNRPERGTLLSMSVMTAAMAVMPFG</sequence>
<keyword evidence="1" id="KW-1133">Transmembrane helix</keyword>
<protein>
    <recommendedName>
        <fullName evidence="4">DUF5134 domain-containing protein</fullName>
    </recommendedName>
</protein>
<proteinExistence type="predicted"/>
<dbReference type="STRING" id="670052.PA27867_1453"/>
<keyword evidence="3" id="KW-1185">Reference proteome</keyword>
<evidence type="ECO:0000313" key="3">
    <source>
        <dbReference type="Proteomes" id="UP000092582"/>
    </source>
</evidence>
<evidence type="ECO:0000313" key="2">
    <source>
        <dbReference type="EMBL" id="ANP72410.1"/>
    </source>
</evidence>
<reference evidence="2 3" key="1">
    <citation type="submission" date="2016-06" db="EMBL/GenBank/DDBJ databases">
        <title>Genome sequencing of Cryobacterium arcticum PAMC 27867.</title>
        <authorList>
            <person name="Lee J."/>
            <person name="Kim O.-S."/>
        </authorList>
    </citation>
    <scope>NUCLEOTIDE SEQUENCE [LARGE SCALE GENOMIC DNA]</scope>
    <source>
        <strain evidence="2 3">PAMC 27867</strain>
    </source>
</reference>
<evidence type="ECO:0008006" key="4">
    <source>
        <dbReference type="Google" id="ProtNLM"/>
    </source>
</evidence>
<feature type="transmembrane region" description="Helical" evidence="1">
    <location>
        <begin position="125"/>
        <end position="145"/>
    </location>
</feature>
<name>A0A1B1BIJ1_9MICO</name>
<organism evidence="2 3">
    <name type="scientific">Cryobacterium arcticum</name>
    <dbReference type="NCBI Taxonomy" id="670052"/>
    <lineage>
        <taxon>Bacteria</taxon>
        <taxon>Bacillati</taxon>
        <taxon>Actinomycetota</taxon>
        <taxon>Actinomycetes</taxon>
        <taxon>Micrococcales</taxon>
        <taxon>Microbacteriaceae</taxon>
        <taxon>Cryobacterium</taxon>
    </lineage>
</organism>
<evidence type="ECO:0000256" key="1">
    <source>
        <dbReference type="SAM" id="Phobius"/>
    </source>
</evidence>
<keyword evidence="1" id="KW-0812">Transmembrane</keyword>
<keyword evidence="1" id="KW-0472">Membrane</keyword>
<dbReference type="KEGG" id="cart:PA27867_1453"/>
<feature type="transmembrane region" description="Helical" evidence="1">
    <location>
        <begin position="165"/>
        <end position="187"/>
    </location>
</feature>
<dbReference type="RefSeq" id="WP_066594874.1">
    <property type="nucleotide sequence ID" value="NZ_CP016282.1"/>
</dbReference>
<dbReference type="EMBL" id="CP016282">
    <property type="protein sequence ID" value="ANP72410.1"/>
    <property type="molecule type" value="Genomic_DNA"/>
</dbReference>
<feature type="transmembrane region" description="Helical" evidence="1">
    <location>
        <begin position="46"/>
        <end position="69"/>
    </location>
</feature>
<accession>A0A1B1BIJ1</accession>
<dbReference type="Proteomes" id="UP000092582">
    <property type="component" value="Chromosome 1"/>
</dbReference>
<gene>
    <name evidence="2" type="ORF">PA27867_1453</name>
</gene>
<dbReference type="AlphaFoldDB" id="A0A1B1BIJ1"/>
<dbReference type="OrthoDB" id="5120409at2"/>